<evidence type="ECO:0000256" key="4">
    <source>
        <dbReference type="ARBA" id="ARBA00035204"/>
    </source>
</evidence>
<dbReference type="HAMAP" id="MF_00374">
    <property type="entry name" value="Ribosomal_uL29"/>
    <property type="match status" value="1"/>
</dbReference>
<evidence type="ECO:0000313" key="9">
    <source>
        <dbReference type="Proteomes" id="UP000060487"/>
    </source>
</evidence>
<feature type="compositionally biased region" description="Low complexity" evidence="7">
    <location>
        <begin position="63"/>
        <end position="77"/>
    </location>
</feature>
<dbReference type="InterPro" id="IPR036049">
    <property type="entry name" value="Ribosomal_uL29_sf"/>
</dbReference>
<dbReference type="InterPro" id="IPR050063">
    <property type="entry name" value="Ribosomal_protein_uL29"/>
</dbReference>
<accession>A0ABR5SDK2</accession>
<keyword evidence="9" id="KW-1185">Reference proteome</keyword>
<keyword evidence="6" id="KW-0175">Coiled coil</keyword>
<dbReference type="InterPro" id="IPR018254">
    <property type="entry name" value="Ribosomal_uL29_CS"/>
</dbReference>
<dbReference type="Proteomes" id="UP000060487">
    <property type="component" value="Unassembled WGS sequence"/>
</dbReference>
<evidence type="ECO:0000313" key="8">
    <source>
        <dbReference type="EMBL" id="KWT83402.1"/>
    </source>
</evidence>
<feature type="coiled-coil region" evidence="6">
    <location>
        <begin position="4"/>
        <end position="31"/>
    </location>
</feature>
<name>A0ABR5SDK2_9BACT</name>
<dbReference type="PANTHER" id="PTHR10916">
    <property type="entry name" value="60S RIBOSOMAL PROTEIN L35/50S RIBOSOMAL PROTEIN L29"/>
    <property type="match status" value="1"/>
</dbReference>
<evidence type="ECO:0000256" key="1">
    <source>
        <dbReference type="ARBA" id="ARBA00009254"/>
    </source>
</evidence>
<keyword evidence="2 5" id="KW-0689">Ribosomal protein</keyword>
<gene>
    <name evidence="5 8" type="primary">rpmC</name>
    <name evidence="8" type="ORF">ASN18_2218</name>
</gene>
<keyword evidence="3 5" id="KW-0687">Ribonucleoprotein</keyword>
<dbReference type="PANTHER" id="PTHR10916:SF0">
    <property type="entry name" value="LARGE RIBOSOMAL SUBUNIT PROTEIN UL29C"/>
    <property type="match status" value="1"/>
</dbReference>
<evidence type="ECO:0000256" key="6">
    <source>
        <dbReference type="SAM" id="Coils"/>
    </source>
</evidence>
<evidence type="ECO:0000256" key="5">
    <source>
        <dbReference type="HAMAP-Rule" id="MF_00374"/>
    </source>
</evidence>
<dbReference type="RefSeq" id="WP_085052821.1">
    <property type="nucleotide sequence ID" value="NZ_LNQR01000078.1"/>
</dbReference>
<sequence>MKVKELRNQTLDELNVKEQELRKELFNLRFQSATGEIQNPRRIRQIKKDVARVLTLKTEMAPKNNPQNNQKSNPENSRGVRKVDA</sequence>
<organism evidence="8 9">
    <name type="scientific">Candidatus Magnetominusculus xianensis</name>
    <dbReference type="NCBI Taxonomy" id="1748249"/>
    <lineage>
        <taxon>Bacteria</taxon>
        <taxon>Pseudomonadati</taxon>
        <taxon>Nitrospirota</taxon>
        <taxon>Nitrospiria</taxon>
        <taxon>Nitrospirales</taxon>
        <taxon>Nitrospiraceae</taxon>
        <taxon>Candidatus Magnetominusculus</taxon>
    </lineage>
</organism>
<dbReference type="Pfam" id="PF00831">
    <property type="entry name" value="Ribosomal_L29"/>
    <property type="match status" value="1"/>
</dbReference>
<evidence type="ECO:0000256" key="3">
    <source>
        <dbReference type="ARBA" id="ARBA00023274"/>
    </source>
</evidence>
<evidence type="ECO:0000256" key="7">
    <source>
        <dbReference type="SAM" id="MobiDB-lite"/>
    </source>
</evidence>
<evidence type="ECO:0000256" key="2">
    <source>
        <dbReference type="ARBA" id="ARBA00022980"/>
    </source>
</evidence>
<feature type="region of interest" description="Disordered" evidence="7">
    <location>
        <begin position="57"/>
        <end position="85"/>
    </location>
</feature>
<comment type="caution">
    <text evidence="8">The sequence shown here is derived from an EMBL/GenBank/DDBJ whole genome shotgun (WGS) entry which is preliminary data.</text>
</comment>
<reference evidence="8 9" key="1">
    <citation type="submission" date="2015-11" db="EMBL/GenBank/DDBJ databases">
        <authorList>
            <person name="Lin W."/>
        </authorList>
    </citation>
    <scope>NUCLEOTIDE SEQUENCE [LARGE SCALE GENOMIC DNA]</scope>
    <source>
        <strain evidence="8 9">HCH-1</strain>
    </source>
</reference>
<comment type="similarity">
    <text evidence="1 5">Belongs to the universal ribosomal protein uL29 family.</text>
</comment>
<dbReference type="GO" id="GO:0005840">
    <property type="term" value="C:ribosome"/>
    <property type="evidence" value="ECO:0007669"/>
    <property type="project" value="UniProtKB-KW"/>
</dbReference>
<dbReference type="Gene3D" id="1.10.287.310">
    <property type="match status" value="1"/>
</dbReference>
<dbReference type="CDD" id="cd00427">
    <property type="entry name" value="Ribosomal_L29_HIP"/>
    <property type="match status" value="1"/>
</dbReference>
<dbReference type="PROSITE" id="PS00579">
    <property type="entry name" value="RIBOSOMAL_L29"/>
    <property type="match status" value="1"/>
</dbReference>
<proteinExistence type="inferred from homology"/>
<dbReference type="SUPFAM" id="SSF46561">
    <property type="entry name" value="Ribosomal protein L29 (L29p)"/>
    <property type="match status" value="1"/>
</dbReference>
<dbReference type="EMBL" id="LNQR01000078">
    <property type="protein sequence ID" value="KWT83402.1"/>
    <property type="molecule type" value="Genomic_DNA"/>
</dbReference>
<protein>
    <recommendedName>
        <fullName evidence="4 5">Large ribosomal subunit protein uL29</fullName>
    </recommendedName>
</protein>
<dbReference type="NCBIfam" id="TIGR00012">
    <property type="entry name" value="L29"/>
    <property type="match status" value="1"/>
</dbReference>
<dbReference type="InterPro" id="IPR001854">
    <property type="entry name" value="Ribosomal_uL29"/>
</dbReference>